<keyword evidence="2" id="KW-0274">FAD</keyword>
<keyword evidence="6" id="KW-0503">Monooxygenase</keyword>
<reference evidence="6 7" key="1">
    <citation type="submission" date="2021-01" db="EMBL/GenBank/DDBJ databases">
        <title>Whole genome shotgun sequence of Microbispora amethystogenes NBRC 101907.</title>
        <authorList>
            <person name="Komaki H."/>
            <person name="Tamura T."/>
        </authorList>
    </citation>
    <scope>NUCLEOTIDE SEQUENCE [LARGE SCALE GENOMIC DNA]</scope>
    <source>
        <strain evidence="6 7">NBRC 101907</strain>
    </source>
</reference>
<evidence type="ECO:0000256" key="2">
    <source>
        <dbReference type="ARBA" id="ARBA00022827"/>
    </source>
</evidence>
<keyword evidence="4" id="KW-0560">Oxidoreductase</keyword>
<organism evidence="6 7">
    <name type="scientific">Microbispora amethystogenes</name>
    <dbReference type="NCBI Taxonomy" id="1427754"/>
    <lineage>
        <taxon>Bacteria</taxon>
        <taxon>Bacillati</taxon>
        <taxon>Actinomycetota</taxon>
        <taxon>Actinomycetes</taxon>
        <taxon>Streptosporangiales</taxon>
        <taxon>Streptosporangiaceae</taxon>
        <taxon>Microbispora</taxon>
    </lineage>
</organism>
<dbReference type="InterPro" id="IPR036188">
    <property type="entry name" value="FAD/NAD-bd_sf"/>
</dbReference>
<keyword evidence="3" id="KW-0521">NADP</keyword>
<dbReference type="InterPro" id="IPR023753">
    <property type="entry name" value="FAD/NAD-binding_dom"/>
</dbReference>
<dbReference type="InterPro" id="IPR050775">
    <property type="entry name" value="FAD-binding_Monooxygenases"/>
</dbReference>
<evidence type="ECO:0000313" key="6">
    <source>
        <dbReference type="EMBL" id="GIH29917.1"/>
    </source>
</evidence>
<accession>A0ABQ4F537</accession>
<dbReference type="Gene3D" id="3.50.50.60">
    <property type="entry name" value="FAD/NAD(P)-binding domain"/>
    <property type="match status" value="2"/>
</dbReference>
<dbReference type="RefSeq" id="WP_239100910.1">
    <property type="nucleotide sequence ID" value="NZ_BAABEJ010000001.1"/>
</dbReference>
<dbReference type="SUPFAM" id="SSF51905">
    <property type="entry name" value="FAD/NAD(P)-binding domain"/>
    <property type="match status" value="2"/>
</dbReference>
<dbReference type="PANTHER" id="PTHR43098:SF5">
    <property type="entry name" value="DUAL-FUNCTIONAL MONOOXYGENASE_METHYLTRANSFERASE PSOF"/>
    <property type="match status" value="1"/>
</dbReference>
<evidence type="ECO:0000313" key="7">
    <source>
        <dbReference type="Proteomes" id="UP000651728"/>
    </source>
</evidence>
<feature type="domain" description="FAD/NAD(P)-binding" evidence="5">
    <location>
        <begin position="25"/>
        <end position="236"/>
    </location>
</feature>
<dbReference type="Pfam" id="PF07992">
    <property type="entry name" value="Pyr_redox_2"/>
    <property type="match status" value="1"/>
</dbReference>
<dbReference type="PANTHER" id="PTHR43098">
    <property type="entry name" value="L-ORNITHINE N(5)-MONOOXYGENASE-RELATED"/>
    <property type="match status" value="1"/>
</dbReference>
<keyword evidence="7" id="KW-1185">Reference proteome</keyword>
<evidence type="ECO:0000256" key="4">
    <source>
        <dbReference type="ARBA" id="ARBA00023002"/>
    </source>
</evidence>
<proteinExistence type="predicted"/>
<evidence type="ECO:0000259" key="5">
    <source>
        <dbReference type="Pfam" id="PF07992"/>
    </source>
</evidence>
<keyword evidence="1" id="KW-0285">Flavoprotein</keyword>
<evidence type="ECO:0000256" key="1">
    <source>
        <dbReference type="ARBA" id="ARBA00022630"/>
    </source>
</evidence>
<protein>
    <submittedName>
        <fullName evidence="6">Cyclohexanone monooxygenase</fullName>
    </submittedName>
</protein>
<dbReference type="Proteomes" id="UP000651728">
    <property type="component" value="Unassembled WGS sequence"/>
</dbReference>
<evidence type="ECO:0000256" key="3">
    <source>
        <dbReference type="ARBA" id="ARBA00022857"/>
    </source>
</evidence>
<name>A0ABQ4F537_9ACTN</name>
<dbReference type="GO" id="GO:0004497">
    <property type="term" value="F:monooxygenase activity"/>
    <property type="evidence" value="ECO:0007669"/>
    <property type="project" value="UniProtKB-KW"/>
</dbReference>
<dbReference type="EMBL" id="BOOB01000001">
    <property type="protein sequence ID" value="GIH29917.1"/>
    <property type="molecule type" value="Genomic_DNA"/>
</dbReference>
<sequence length="556" mass="61194">MTDSITTGPLATGASTTDPSTTDFDAIVVGAGFAGIYTLHKLRNELGLRARAFDRAGGVGGTWYWNRYPGAMSDVEGFVYRYSFDKEMLQEWNWTTKYTPQRELLAYLEAVVAKHGLGEHIQLNTGVESAVFDESRGVWTIGTDTGETFTTRYVVTALGPLSTANIPDIEGRERFQGRIVHTGAWPDDLTIDGKRVGVVGTGSTGTQFVCAAAKVAEHLTVFQRSAQYCVPSGHGPVTEEYVAEVRADYDRIWDQVRGSRVACGFEESDVPAMSVSEEERRRVFQEYWDKGNGFRFMFGTFSDIATDPAANEAAAEFIRSKIREIVKDPETARKLTPTDLYAKRPICNPDYYENFNRPNVTLVSVKENPIREITPRGVRTEDGVEHELDVLVFATGFDAVDGSYKRMDIRGRGGVTIREHWEDGPTGYLGVATNGFPNLFMVLGPNSAFSNLPPGIETQVEWIAGLIRTAEENGTTVVEATASAEDAWTETCRELAAYTLFPKVASWIFGANIPGKKNTVMFYFAGLGSYRAKLSEVAEAGYEGFDLQASPSLTPA</sequence>
<comment type="caution">
    <text evidence="6">The sequence shown here is derived from an EMBL/GenBank/DDBJ whole genome shotgun (WGS) entry which is preliminary data.</text>
</comment>
<gene>
    <name evidence="6" type="ORF">Mam01_00810</name>
</gene>